<keyword evidence="1" id="KW-0175">Coiled coil</keyword>
<proteinExistence type="predicted"/>
<protein>
    <submittedName>
        <fullName evidence="4">GTPase domain-containing protein</fullName>
    </submittedName>
</protein>
<dbReference type="Proteomes" id="UP000615446">
    <property type="component" value="Unassembled WGS sequence"/>
</dbReference>
<dbReference type="SUPFAM" id="SSF52540">
    <property type="entry name" value="P-loop containing nucleoside triphosphate hydrolases"/>
    <property type="match status" value="1"/>
</dbReference>
<evidence type="ECO:0000256" key="1">
    <source>
        <dbReference type="SAM" id="Coils"/>
    </source>
</evidence>
<feature type="region of interest" description="Disordered" evidence="2">
    <location>
        <begin position="628"/>
        <end position="647"/>
    </location>
</feature>
<name>A0A2Z6S2B0_9GLOM</name>
<dbReference type="AlphaFoldDB" id="A0A2Z6S2B0"/>
<feature type="coiled-coil region" evidence="1">
    <location>
        <begin position="291"/>
        <end position="318"/>
    </location>
</feature>
<reference evidence="4" key="2">
    <citation type="submission" date="2019-10" db="EMBL/GenBank/DDBJ databases">
        <title>Conservation and host-specific expression of non-tandemly repeated heterogenous ribosome RNA gene in arbuscular mycorrhizal fungi.</title>
        <authorList>
            <person name="Maeda T."/>
            <person name="Kobayashi Y."/>
            <person name="Nakagawa T."/>
            <person name="Ezawa T."/>
            <person name="Yamaguchi K."/>
            <person name="Bino T."/>
            <person name="Nishimoto Y."/>
            <person name="Shigenobu S."/>
            <person name="Kawaguchi M."/>
        </authorList>
    </citation>
    <scope>NUCLEOTIDE SEQUENCE</scope>
    <source>
        <strain evidence="4">HR1</strain>
    </source>
</reference>
<dbReference type="Gene3D" id="3.40.50.300">
    <property type="entry name" value="P-loop containing nucleotide triphosphate hydrolases"/>
    <property type="match status" value="1"/>
</dbReference>
<evidence type="ECO:0000313" key="4">
    <source>
        <dbReference type="EMBL" id="GES99694.1"/>
    </source>
</evidence>
<feature type="compositionally biased region" description="Gly residues" evidence="2">
    <location>
        <begin position="521"/>
        <end position="536"/>
    </location>
</feature>
<sequence length="912" mass="100662">MASNEIEEIYQLINQVDAKIPSQQENAIVIIGDTGEGKSALLNYLAEVPLFSKADEGFDEFVINTDSAVEGMEIGDGCVAKTSLPSSWMEFWDCPGFGDTRGSVQDIVNAFSIYKLIKSAKKVKVLVIVSENTIKGSRRKSFLNLIRNVGETFKNTDELIYGLCLVVTKNESLNLEKMRKGLHKILKEQDDQENFNISQRKILDFLSSPKSQIVFFNAPQKEGLISDEDRSLILEGLNKISYLENPEPSISISPESKNLISSLSEKLNDDIENFISLKFCPEILVYIGKLIEYHSDTIDELRSLLKQLSDQLENISDEPSQFENNLYQIFLTTKMLQNEELKDKFYKKIFQLDFIKLIKPESLKIRSNTSSWYRFILESLRNLNILISLPEKDIQGRKLTLKGLMIGIKDLNTAMKDQNLSEINIYSLKYLFIDEDVIAPGINLTLISPRMSVIGKRIINLKGNPGPQHQPSKASDGVSGSEDQINGKDGLPGLPGGNGGNFYAKGKKFFNMSSLTIDVSGGDGGKGQDGGNGAKGMDGRDHGRENVMNRKESALILRENFTAESRLNYIEKGIKFFLTFNDKFREIYESYDPGQKGGNGGQGGVGGLGGKSGSVIIECQFQSSENPTIIKSCGRGEDGRGGRPGLGGKNGPKYRGIYINEAVFPQFRGINPTDPNKPNEIAKGTGIAAVTVTSGAITKEATKELVFQQSGQITITEGSKQLISKGGLFVKDAVITTEGTKQLISKGGWFVKDAVVATEGSKIFMQEVTKNSFKVLSQEAAEEVTKQGGKVIIKDVLKVGATESGKHVVKVGGNAFFSIMQGVGISLAAQAVISPISAHLSSYWEKEVHEIIYDDIKCVSNGESPFSLNVRDIKQPFEQTFINKEKQNALYDQFYRQKGEIIDFTTNWCLLD</sequence>
<feature type="region of interest" description="Disordered" evidence="2">
    <location>
        <begin position="462"/>
        <end position="497"/>
    </location>
</feature>
<comment type="caution">
    <text evidence="3">The sequence shown here is derived from an EMBL/GenBank/DDBJ whole genome shotgun (WGS) entry which is preliminary data.</text>
</comment>
<dbReference type="Proteomes" id="UP000247702">
    <property type="component" value="Unassembled WGS sequence"/>
</dbReference>
<dbReference type="EMBL" id="BLAL01000285">
    <property type="protein sequence ID" value="GES99694.1"/>
    <property type="molecule type" value="Genomic_DNA"/>
</dbReference>
<organism evidence="3 5">
    <name type="scientific">Rhizophagus clarus</name>
    <dbReference type="NCBI Taxonomy" id="94130"/>
    <lineage>
        <taxon>Eukaryota</taxon>
        <taxon>Fungi</taxon>
        <taxon>Fungi incertae sedis</taxon>
        <taxon>Mucoromycota</taxon>
        <taxon>Glomeromycotina</taxon>
        <taxon>Glomeromycetes</taxon>
        <taxon>Glomerales</taxon>
        <taxon>Glomeraceae</taxon>
        <taxon>Rhizophagus</taxon>
    </lineage>
</organism>
<reference evidence="3 5" key="1">
    <citation type="submission" date="2017-11" db="EMBL/GenBank/DDBJ databases">
        <title>The genome of Rhizophagus clarus HR1 reveals common genetic basis of auxotrophy among arbuscular mycorrhizal fungi.</title>
        <authorList>
            <person name="Kobayashi Y."/>
        </authorList>
    </citation>
    <scope>NUCLEOTIDE SEQUENCE [LARGE SCALE GENOMIC DNA]</scope>
    <source>
        <strain evidence="3 5">HR1</strain>
    </source>
</reference>
<accession>A0A2Z6S2B0</accession>
<evidence type="ECO:0000313" key="3">
    <source>
        <dbReference type="EMBL" id="GBC08661.1"/>
    </source>
</evidence>
<dbReference type="EMBL" id="BEXD01004237">
    <property type="protein sequence ID" value="GBC08661.1"/>
    <property type="molecule type" value="Genomic_DNA"/>
</dbReference>
<keyword evidence="5" id="KW-1185">Reference proteome</keyword>
<dbReference type="InterPro" id="IPR027417">
    <property type="entry name" value="P-loop_NTPase"/>
</dbReference>
<evidence type="ECO:0000313" key="5">
    <source>
        <dbReference type="Proteomes" id="UP000247702"/>
    </source>
</evidence>
<gene>
    <name evidence="4" type="ORF">RCL2_002617900</name>
    <name evidence="3" type="ORF">RclHR1_00830012</name>
</gene>
<dbReference type="OrthoDB" id="2386367at2759"/>
<feature type="region of interest" description="Disordered" evidence="2">
    <location>
        <begin position="521"/>
        <end position="544"/>
    </location>
</feature>
<evidence type="ECO:0000256" key="2">
    <source>
        <dbReference type="SAM" id="MobiDB-lite"/>
    </source>
</evidence>